<dbReference type="RefSeq" id="XP_011496848.1">
    <property type="nucleotide sequence ID" value="XM_011498546.1"/>
</dbReference>
<organism evidence="1 2">
    <name type="scientific">Ceratosolen solmsi marchali</name>
    <dbReference type="NCBI Taxonomy" id="326594"/>
    <lineage>
        <taxon>Eukaryota</taxon>
        <taxon>Metazoa</taxon>
        <taxon>Ecdysozoa</taxon>
        <taxon>Arthropoda</taxon>
        <taxon>Hexapoda</taxon>
        <taxon>Insecta</taxon>
        <taxon>Pterygota</taxon>
        <taxon>Neoptera</taxon>
        <taxon>Endopterygota</taxon>
        <taxon>Hymenoptera</taxon>
        <taxon>Apocrita</taxon>
        <taxon>Proctotrupomorpha</taxon>
        <taxon>Chalcidoidea</taxon>
        <taxon>Agaonidae</taxon>
        <taxon>Agaoninae</taxon>
        <taxon>Ceratosolen</taxon>
    </lineage>
</organism>
<dbReference type="KEGG" id="csol:105361384"/>
<evidence type="ECO:0000313" key="2">
    <source>
        <dbReference type="RefSeq" id="XP_011496848.1"/>
    </source>
</evidence>
<protein>
    <submittedName>
        <fullName evidence="2">Uncharacterized protein LOC105361384</fullName>
    </submittedName>
</protein>
<keyword evidence="1" id="KW-1185">Reference proteome</keyword>
<sequence>MPLPRPPDHLLPATPHLKRYTNEHHNNILSSSTPLPPMMPSLTSTLPQCKIIPLNAMENIAESEVDISARYPYGVADVDELSSFETTDISCPSQTSQQRMTSNPLLRRNQYWV</sequence>
<name>A0AAJ6YF01_9HYME</name>
<gene>
    <name evidence="2" type="primary">LOC105361384</name>
</gene>
<evidence type="ECO:0000313" key="1">
    <source>
        <dbReference type="Proteomes" id="UP000695007"/>
    </source>
</evidence>
<dbReference type="AlphaFoldDB" id="A0AAJ6YF01"/>
<reference evidence="2" key="1">
    <citation type="submission" date="2025-08" db="UniProtKB">
        <authorList>
            <consortium name="RefSeq"/>
        </authorList>
    </citation>
    <scope>IDENTIFICATION</scope>
</reference>
<dbReference type="Proteomes" id="UP000695007">
    <property type="component" value="Unplaced"/>
</dbReference>
<proteinExistence type="predicted"/>
<dbReference type="GeneID" id="105361384"/>
<accession>A0AAJ6YF01</accession>